<evidence type="ECO:0000256" key="8">
    <source>
        <dbReference type="ARBA" id="ARBA00022777"/>
    </source>
</evidence>
<evidence type="ECO:0000256" key="7">
    <source>
        <dbReference type="ARBA" id="ARBA00022741"/>
    </source>
</evidence>
<dbReference type="PROSITE" id="PS50885">
    <property type="entry name" value="HAMP"/>
    <property type="match status" value="1"/>
</dbReference>
<dbReference type="PANTHER" id="PTHR45528">
    <property type="entry name" value="SENSOR HISTIDINE KINASE CPXA"/>
    <property type="match status" value="1"/>
</dbReference>
<dbReference type="PANTHER" id="PTHR45528:SF1">
    <property type="entry name" value="SENSOR HISTIDINE KINASE CPXA"/>
    <property type="match status" value="1"/>
</dbReference>
<evidence type="ECO:0000256" key="5">
    <source>
        <dbReference type="ARBA" id="ARBA00022553"/>
    </source>
</evidence>
<dbReference type="InterPro" id="IPR029787">
    <property type="entry name" value="Nucleotide_cyclase"/>
</dbReference>
<gene>
    <name evidence="15" type="ORF">SAMN02745138_01768</name>
</gene>
<evidence type="ECO:0000256" key="13">
    <source>
        <dbReference type="SAM" id="SignalP"/>
    </source>
</evidence>
<evidence type="ECO:0000256" key="11">
    <source>
        <dbReference type="ARBA" id="ARBA00023136"/>
    </source>
</evidence>
<dbReference type="Gene3D" id="6.10.340.10">
    <property type="match status" value="1"/>
</dbReference>
<keyword evidence="12" id="KW-0812">Transmembrane</keyword>
<evidence type="ECO:0000256" key="12">
    <source>
        <dbReference type="SAM" id="Phobius"/>
    </source>
</evidence>
<evidence type="ECO:0000256" key="2">
    <source>
        <dbReference type="ARBA" id="ARBA00004651"/>
    </source>
</evidence>
<dbReference type="EC" id="2.7.13.3" evidence="3"/>
<keyword evidence="8" id="KW-0418">Kinase</keyword>
<dbReference type="Gene3D" id="3.30.70.1230">
    <property type="entry name" value="Nucleotide cyclase"/>
    <property type="match status" value="1"/>
</dbReference>
<evidence type="ECO:0000259" key="14">
    <source>
        <dbReference type="PROSITE" id="PS50885"/>
    </source>
</evidence>
<evidence type="ECO:0000256" key="1">
    <source>
        <dbReference type="ARBA" id="ARBA00000085"/>
    </source>
</evidence>
<keyword evidence="16" id="KW-1185">Reference proteome</keyword>
<dbReference type="EMBL" id="FRAH01000028">
    <property type="protein sequence ID" value="SHK46499.1"/>
    <property type="molecule type" value="Genomic_DNA"/>
</dbReference>
<keyword evidence="9" id="KW-0067">ATP-binding</keyword>
<evidence type="ECO:0000256" key="6">
    <source>
        <dbReference type="ARBA" id="ARBA00022679"/>
    </source>
</evidence>
<feature type="transmembrane region" description="Helical" evidence="12">
    <location>
        <begin position="323"/>
        <end position="344"/>
    </location>
</feature>
<dbReference type="GO" id="GO:0005886">
    <property type="term" value="C:plasma membrane"/>
    <property type="evidence" value="ECO:0007669"/>
    <property type="project" value="UniProtKB-SubCell"/>
</dbReference>
<dbReference type="OrthoDB" id="369835at2"/>
<name>A0A1M6SPC2_9FIRM</name>
<accession>A0A1M6SPC2</accession>
<evidence type="ECO:0000256" key="4">
    <source>
        <dbReference type="ARBA" id="ARBA00022475"/>
    </source>
</evidence>
<feature type="transmembrane region" description="Helical" evidence="12">
    <location>
        <begin position="356"/>
        <end position="379"/>
    </location>
</feature>
<keyword evidence="12" id="KW-1133">Transmembrane helix</keyword>
<keyword evidence="6" id="KW-0808">Transferase</keyword>
<keyword evidence="10" id="KW-0902">Two-component regulatory system</keyword>
<dbReference type="InterPro" id="IPR050398">
    <property type="entry name" value="HssS/ArlS-like"/>
</dbReference>
<dbReference type="AlphaFoldDB" id="A0A1M6SPC2"/>
<dbReference type="SMART" id="SM00304">
    <property type="entry name" value="HAMP"/>
    <property type="match status" value="1"/>
</dbReference>
<feature type="domain" description="HAMP" evidence="14">
    <location>
        <begin position="568"/>
        <end position="620"/>
    </location>
</feature>
<feature type="signal peptide" evidence="13">
    <location>
        <begin position="1"/>
        <end position="21"/>
    </location>
</feature>
<dbReference type="GO" id="GO:0005524">
    <property type="term" value="F:ATP binding"/>
    <property type="evidence" value="ECO:0007669"/>
    <property type="project" value="UniProtKB-KW"/>
</dbReference>
<comment type="subcellular location">
    <subcellularLocation>
        <location evidence="2">Cell membrane</location>
        <topology evidence="2">Multi-pass membrane protein</topology>
    </subcellularLocation>
</comment>
<feature type="transmembrane region" description="Helical" evidence="12">
    <location>
        <begin position="551"/>
        <end position="569"/>
    </location>
</feature>
<comment type="catalytic activity">
    <reaction evidence="1">
        <text>ATP + protein L-histidine = ADP + protein N-phospho-L-histidine.</text>
        <dbReference type="EC" id="2.7.13.3"/>
    </reaction>
</comment>
<evidence type="ECO:0000313" key="15">
    <source>
        <dbReference type="EMBL" id="SHK46499.1"/>
    </source>
</evidence>
<keyword evidence="11 12" id="KW-0472">Membrane</keyword>
<feature type="chain" id="PRO_5039603581" description="histidine kinase" evidence="13">
    <location>
        <begin position="22"/>
        <end position="898"/>
    </location>
</feature>
<dbReference type="SUPFAM" id="SSF158472">
    <property type="entry name" value="HAMP domain-like"/>
    <property type="match status" value="1"/>
</dbReference>
<protein>
    <recommendedName>
        <fullName evidence="3">histidine kinase</fullName>
        <ecNumber evidence="3">2.7.13.3</ecNumber>
    </recommendedName>
</protein>
<keyword evidence="4" id="KW-1003">Cell membrane</keyword>
<dbReference type="PROSITE" id="PS51257">
    <property type="entry name" value="PROKAR_LIPOPROTEIN"/>
    <property type="match status" value="1"/>
</dbReference>
<dbReference type="RefSeq" id="WP_072851004.1">
    <property type="nucleotide sequence ID" value="NZ_FRAH01000028.1"/>
</dbReference>
<reference evidence="15 16" key="1">
    <citation type="submission" date="2016-11" db="EMBL/GenBank/DDBJ databases">
        <authorList>
            <person name="Jaros S."/>
            <person name="Januszkiewicz K."/>
            <person name="Wedrychowicz H."/>
        </authorList>
    </citation>
    <scope>NUCLEOTIDE SEQUENCE [LARGE SCALE GENOMIC DNA]</scope>
    <source>
        <strain evidence="15 16">DSM 14214</strain>
    </source>
</reference>
<organism evidence="15 16">
    <name type="scientific">Anaerotignum lactatifermentans DSM 14214</name>
    <dbReference type="NCBI Taxonomy" id="1121323"/>
    <lineage>
        <taxon>Bacteria</taxon>
        <taxon>Bacillati</taxon>
        <taxon>Bacillota</taxon>
        <taxon>Clostridia</taxon>
        <taxon>Lachnospirales</taxon>
        <taxon>Anaerotignaceae</taxon>
        <taxon>Anaerotignum</taxon>
    </lineage>
</organism>
<evidence type="ECO:0000256" key="9">
    <source>
        <dbReference type="ARBA" id="ARBA00022840"/>
    </source>
</evidence>
<sequence>MGKKMAIIFTICIWIMLSAFSCCFVAQKSVHEIQNAYTANYRNDYLYGIEIYDNKYYIFCVNTETNEQQYFTYPIIDENGVVSLMDLVMGKDGQLYVYYSLLRRDTSDANDIKTIAHCDFDKKTIIPKWDLKDIVDDNYFQLRSQKDGQLILETFDSTTSTLKQFYLNEDGTASSKATIQLHETVHSLMSQDDVIWEKTNTGDIIKIEPDGSTKNIFINDGSKISRQNTHFTFQKDELHFYNVDTEQNYKVTKATDYKELELCPGHQSITAESFDVSDVYIIAEEDDIYVGTLTLDDGRSVPVIYGEKEYVLDQLTWPIGKSIITAFLAILGTTAVFLLYIYIFSRMLRRKDGAPVLGIAVMVMIPIIGLSMTNLFYVMDRQLPDEKEQKIQQLAAVNDILQGKIDIEQLEKVRMEEENTYAEASYYSYELIEPQTIENLETGSEEAVNNAMASHLYHYKDGELFSLSLSYQQNLSMEYQMPATNYLSLKEAAETGKTVYTEYSNYLGSYLTVFAPIKNNNGEVIGVLETSASSLLLEMNILSNSQTIKKLFFSAGTLLFLLILLVFWINTRDLKILRQAMTRMAEGDLHARANIQGNHEVAVIAKRFDHMAALIENRVAEMESYQNKYEAFVPSKPFYLLRKNGIRGALSGDGKDFIASVLTINTYDEYETDNLYEKGFCAYNAYLSKQIPVIHTYGGVVNKIFRYGENVVFTKEVQQHAVECAIAVLERLKETEEVFFAGIAEEELRFGVIGLPKRRVTTMISEHGSLSLFLQQMAGRLGTPILITGRAASRIPNFSTYYRTRVIGYLHMTSSNKLEAIYEILTGDSQERQRLKMDTKSELEDGIRLFMSKSYAYARRRFIHVLQQDPKDGVAKEYILLCERLIHSDKEEPWLDQF</sequence>
<dbReference type="Proteomes" id="UP000183975">
    <property type="component" value="Unassembled WGS sequence"/>
</dbReference>
<proteinExistence type="predicted"/>
<dbReference type="Pfam" id="PF00672">
    <property type="entry name" value="HAMP"/>
    <property type="match status" value="1"/>
</dbReference>
<evidence type="ECO:0000313" key="16">
    <source>
        <dbReference type="Proteomes" id="UP000183975"/>
    </source>
</evidence>
<evidence type="ECO:0000256" key="10">
    <source>
        <dbReference type="ARBA" id="ARBA00023012"/>
    </source>
</evidence>
<dbReference type="CDD" id="cd06225">
    <property type="entry name" value="HAMP"/>
    <property type="match status" value="1"/>
</dbReference>
<keyword evidence="7" id="KW-0547">Nucleotide-binding</keyword>
<dbReference type="GO" id="GO:0000155">
    <property type="term" value="F:phosphorelay sensor kinase activity"/>
    <property type="evidence" value="ECO:0007669"/>
    <property type="project" value="TreeGrafter"/>
</dbReference>
<keyword evidence="5" id="KW-0597">Phosphoprotein</keyword>
<dbReference type="SUPFAM" id="SSF103190">
    <property type="entry name" value="Sensory domain-like"/>
    <property type="match status" value="1"/>
</dbReference>
<dbReference type="InterPro" id="IPR029151">
    <property type="entry name" value="Sensor-like_sf"/>
</dbReference>
<evidence type="ECO:0000256" key="3">
    <source>
        <dbReference type="ARBA" id="ARBA00012438"/>
    </source>
</evidence>
<dbReference type="InterPro" id="IPR003660">
    <property type="entry name" value="HAMP_dom"/>
</dbReference>
<keyword evidence="13" id="KW-0732">Signal</keyword>
<dbReference type="SUPFAM" id="SSF55073">
    <property type="entry name" value="Nucleotide cyclase"/>
    <property type="match status" value="1"/>
</dbReference>